<evidence type="ECO:0000313" key="1">
    <source>
        <dbReference type="EMBL" id="QHU01335.1"/>
    </source>
</evidence>
<sequence>MSDNPTKLINYINIWKKNTIINKFNKDLKGKIFTKDKTTKDCDEGHFVEKNLGVKANNNNSPDLLGFECKKHSNAITFVDKQTDTKYYEGKKINTRDKETKTKFWKTFTRNTDELIIGGWNLDEFDSNGQCLKVDQNDNINIIYNYNEDRRFNKNTLVSKYYQDMNNHIIGTWKSETLKKTIEDKFNQNGFFICKKDINGAYESIHFGKPINFTTWIKSFKEKKIYYDGYSKLNGRWRGVFRAYKSWWDTMLY</sequence>
<protein>
    <submittedName>
        <fullName evidence="1">Uncharacterized protein</fullName>
    </submittedName>
</protein>
<organism evidence="1">
    <name type="scientific">viral metagenome</name>
    <dbReference type="NCBI Taxonomy" id="1070528"/>
    <lineage>
        <taxon>unclassified sequences</taxon>
        <taxon>metagenomes</taxon>
        <taxon>organismal metagenomes</taxon>
    </lineage>
</organism>
<dbReference type="EMBL" id="MN740338">
    <property type="protein sequence ID" value="QHU01335.1"/>
    <property type="molecule type" value="Genomic_DNA"/>
</dbReference>
<reference evidence="1" key="1">
    <citation type="journal article" date="2020" name="Nature">
        <title>Giant virus diversity and host interactions through global metagenomics.</title>
        <authorList>
            <person name="Schulz F."/>
            <person name="Roux S."/>
            <person name="Paez-Espino D."/>
            <person name="Jungbluth S."/>
            <person name="Walsh D.A."/>
            <person name="Denef V.J."/>
            <person name="McMahon K.D."/>
            <person name="Konstantinidis K.T."/>
            <person name="Eloe-Fadrosh E.A."/>
            <person name="Kyrpides N.C."/>
            <person name="Woyke T."/>
        </authorList>
    </citation>
    <scope>NUCLEOTIDE SEQUENCE</scope>
    <source>
        <strain evidence="1">GVMAG-M-3300025860-25</strain>
    </source>
</reference>
<dbReference type="Gene3D" id="3.40.210.20">
    <property type="entry name" value="MvaI/BcnI restriction endonuclease, catalytic domain"/>
    <property type="match status" value="1"/>
</dbReference>
<dbReference type="InterPro" id="IPR043004">
    <property type="entry name" value="MvaI_BcnI_cat"/>
</dbReference>
<name>A0A6C0J6J1_9ZZZZ</name>
<dbReference type="Pfam" id="PF09562">
    <property type="entry name" value="RE_LlaMI"/>
    <property type="match status" value="1"/>
</dbReference>
<proteinExistence type="predicted"/>
<dbReference type="InterPro" id="IPR019063">
    <property type="entry name" value="Restrct_endonuc_II_LlaMI"/>
</dbReference>
<dbReference type="AlphaFoldDB" id="A0A6C0J6J1"/>
<accession>A0A6C0J6J1</accession>